<dbReference type="Pfam" id="PF13360">
    <property type="entry name" value="PQQ_2"/>
    <property type="match status" value="1"/>
</dbReference>
<keyword evidence="3" id="KW-1185">Reference proteome</keyword>
<dbReference type="Gene3D" id="2.130.10.10">
    <property type="entry name" value="YVTN repeat-like/Quinoprotein amine dehydrogenase"/>
    <property type="match status" value="1"/>
</dbReference>
<dbReference type="Gene3D" id="2.40.128.630">
    <property type="match status" value="1"/>
</dbReference>
<evidence type="ECO:0000259" key="1">
    <source>
        <dbReference type="Pfam" id="PF13360"/>
    </source>
</evidence>
<sequence>MATIELGELTPDRPELLPGAPGGWPRWPAVLAVLALMAALAGSGPDPRGLPGTDVAAPVGALVVLGGDRLFVADPSVEDPSRPRTSRLTVYRLPDGRKLTEQPLALPPLGPPDLVGRVGDMLLFTSWQSDPQQVFALDAATGALRWRQPARPAGITTAGHVLLAPPGPAEQPAPSRLWSVDAVTGAQQWSVDLPGGTMASGRSDPLTERVSLLVHWLPTGRLVLLDPDSGRQVGARDVPPPTPDGELSVAAGLVLVGTPDGVTTAYGLDGLDRRWRRTGLVGRQSEWTDCAGLLCLADQQLEALDPATGLTRWRQRPSRLAFHNGNALLVVDQDGRDPTGTFPVAVLDRDTGHVRAELGRWALVGTSGDGRRVYGVRYGHDGVSLVAVLDPIGATVRVLGALRDLVGSCQARWDLLICLRTDSRLGIWRLTG</sequence>
<reference evidence="2 3" key="1">
    <citation type="submission" date="2024-09" db="EMBL/GenBank/DDBJ databases">
        <authorList>
            <person name="Sun Q."/>
            <person name="Mori K."/>
        </authorList>
    </citation>
    <scope>NUCLEOTIDE SEQUENCE [LARGE SCALE GENOMIC DNA]</scope>
    <source>
        <strain evidence="2 3">TBRC 2205</strain>
    </source>
</reference>
<dbReference type="PANTHER" id="PTHR34512">
    <property type="entry name" value="CELL SURFACE PROTEIN"/>
    <property type="match status" value="1"/>
</dbReference>
<protein>
    <submittedName>
        <fullName evidence="2">PQQ-binding-like beta-propeller repeat protein</fullName>
    </submittedName>
</protein>
<dbReference type="SUPFAM" id="SSF50998">
    <property type="entry name" value="Quinoprotein alcohol dehydrogenase-like"/>
    <property type="match status" value="1"/>
</dbReference>
<feature type="domain" description="Pyrrolo-quinoline quinone repeat" evidence="1">
    <location>
        <begin position="86"/>
        <end position="315"/>
    </location>
</feature>
<dbReference type="PANTHER" id="PTHR34512:SF30">
    <property type="entry name" value="OUTER MEMBRANE PROTEIN ASSEMBLY FACTOR BAMB"/>
    <property type="match status" value="1"/>
</dbReference>
<gene>
    <name evidence="2" type="ORF">ACFFHU_05765</name>
</gene>
<dbReference type="EMBL" id="JBHLUE010000004">
    <property type="protein sequence ID" value="MFC0563671.1"/>
    <property type="molecule type" value="Genomic_DNA"/>
</dbReference>
<evidence type="ECO:0000313" key="2">
    <source>
        <dbReference type="EMBL" id="MFC0563671.1"/>
    </source>
</evidence>
<dbReference type="InterPro" id="IPR011047">
    <property type="entry name" value="Quinoprotein_ADH-like_sf"/>
</dbReference>
<proteinExistence type="predicted"/>
<accession>A0ABV6NSD4</accession>
<name>A0ABV6NSD4_9ACTN</name>
<dbReference type="InterPro" id="IPR002372">
    <property type="entry name" value="PQQ_rpt_dom"/>
</dbReference>
<comment type="caution">
    <text evidence="2">The sequence shown here is derived from an EMBL/GenBank/DDBJ whole genome shotgun (WGS) entry which is preliminary data.</text>
</comment>
<dbReference type="Proteomes" id="UP001589894">
    <property type="component" value="Unassembled WGS sequence"/>
</dbReference>
<dbReference type="RefSeq" id="WP_377336465.1">
    <property type="nucleotide sequence ID" value="NZ_JBHLUE010000004.1"/>
</dbReference>
<organism evidence="2 3">
    <name type="scientific">Plantactinospora siamensis</name>
    <dbReference type="NCBI Taxonomy" id="555372"/>
    <lineage>
        <taxon>Bacteria</taxon>
        <taxon>Bacillati</taxon>
        <taxon>Actinomycetota</taxon>
        <taxon>Actinomycetes</taxon>
        <taxon>Micromonosporales</taxon>
        <taxon>Micromonosporaceae</taxon>
        <taxon>Plantactinospora</taxon>
    </lineage>
</organism>
<dbReference type="InterPro" id="IPR015943">
    <property type="entry name" value="WD40/YVTN_repeat-like_dom_sf"/>
</dbReference>
<evidence type="ECO:0000313" key="3">
    <source>
        <dbReference type="Proteomes" id="UP001589894"/>
    </source>
</evidence>